<sequence length="116" mass="10779">MTGGPFGADGAAPTAGPEGVVKVVGPDGSVVKAGLEDATAGARDAGLDGTRPATGATGAIVAPDAGWVGTGGADAVEGAITVAGAVRKGSEGVADGAVCTVAPGFVMTFGPKIDTK</sequence>
<gene>
    <name evidence="1" type="ORF">HERILL_LOCUS15972</name>
</gene>
<dbReference type="AlphaFoldDB" id="A0A7R8V6N7"/>
<accession>A0A7R8V6N7</accession>
<keyword evidence="2" id="KW-1185">Reference proteome</keyword>
<name>A0A7R8V6N7_HERIL</name>
<proteinExistence type="predicted"/>
<dbReference type="Proteomes" id="UP000594454">
    <property type="component" value="Chromosome 6"/>
</dbReference>
<protein>
    <submittedName>
        <fullName evidence="1">Uncharacterized protein</fullName>
    </submittedName>
</protein>
<organism evidence="1 2">
    <name type="scientific">Hermetia illucens</name>
    <name type="common">Black soldier fly</name>
    <dbReference type="NCBI Taxonomy" id="343691"/>
    <lineage>
        <taxon>Eukaryota</taxon>
        <taxon>Metazoa</taxon>
        <taxon>Ecdysozoa</taxon>
        <taxon>Arthropoda</taxon>
        <taxon>Hexapoda</taxon>
        <taxon>Insecta</taxon>
        <taxon>Pterygota</taxon>
        <taxon>Neoptera</taxon>
        <taxon>Endopterygota</taxon>
        <taxon>Diptera</taxon>
        <taxon>Brachycera</taxon>
        <taxon>Stratiomyomorpha</taxon>
        <taxon>Stratiomyidae</taxon>
        <taxon>Hermetiinae</taxon>
        <taxon>Hermetia</taxon>
    </lineage>
</organism>
<dbReference type="InParanoid" id="A0A7R8V6N7"/>
<dbReference type="EMBL" id="LR899014">
    <property type="protein sequence ID" value="CAD7093703.1"/>
    <property type="molecule type" value="Genomic_DNA"/>
</dbReference>
<reference evidence="1 2" key="1">
    <citation type="submission" date="2020-11" db="EMBL/GenBank/DDBJ databases">
        <authorList>
            <person name="Wallbank WR R."/>
            <person name="Pardo Diaz C."/>
            <person name="Kozak K."/>
            <person name="Martin S."/>
            <person name="Jiggins C."/>
            <person name="Moest M."/>
            <person name="Warren A I."/>
            <person name="Generalovic N T."/>
            <person name="Byers J.R.P. K."/>
            <person name="Montejo-Kovacevich G."/>
            <person name="Yen C E."/>
        </authorList>
    </citation>
    <scope>NUCLEOTIDE SEQUENCE [LARGE SCALE GENOMIC DNA]</scope>
</reference>
<evidence type="ECO:0000313" key="1">
    <source>
        <dbReference type="EMBL" id="CAD7093703.1"/>
    </source>
</evidence>
<evidence type="ECO:0000313" key="2">
    <source>
        <dbReference type="Proteomes" id="UP000594454"/>
    </source>
</evidence>